<dbReference type="PANTHER" id="PTHR32179">
    <property type="entry name" value="NICOTINATE-NUCLEOTIDE PYROPHOSPHORYLASE [CARBOXYLATING]"/>
    <property type="match status" value="1"/>
</dbReference>
<evidence type="ECO:0000256" key="3">
    <source>
        <dbReference type="ARBA" id="ARBA00009400"/>
    </source>
</evidence>
<proteinExistence type="inferred from homology"/>
<keyword evidence="6 9" id="KW-0328">Glycosyltransferase</keyword>
<dbReference type="EC" id="2.4.2.19" evidence="4"/>
<dbReference type="InterPro" id="IPR004393">
    <property type="entry name" value="NadC"/>
</dbReference>
<feature type="binding site" evidence="10">
    <location>
        <begin position="289"/>
        <end position="291"/>
    </location>
    <ligand>
        <name>substrate</name>
    </ligand>
</feature>
<dbReference type="RefSeq" id="WP_014435520.1">
    <property type="nucleotide sequence ID" value="NC_017080.1"/>
</dbReference>
<evidence type="ECO:0000256" key="5">
    <source>
        <dbReference type="ARBA" id="ARBA00022642"/>
    </source>
</evidence>
<evidence type="ECO:0000256" key="4">
    <source>
        <dbReference type="ARBA" id="ARBA00011944"/>
    </source>
</evidence>
<dbReference type="InterPro" id="IPR036068">
    <property type="entry name" value="Nicotinate_pribotase-like_C"/>
</dbReference>
<dbReference type="OrthoDB" id="9782546at2"/>
<dbReference type="GO" id="GO:0034213">
    <property type="term" value="P:quinolinate catabolic process"/>
    <property type="evidence" value="ECO:0007669"/>
    <property type="project" value="TreeGrafter"/>
</dbReference>
<comment type="similarity">
    <text evidence="3 9">Belongs to the NadC/ModD family.</text>
</comment>
<organism evidence="13 14">
    <name type="scientific">Phycisphaera mikurensis (strain NBRC 102666 / KCTC 22515 / FYK2301M01)</name>
    <dbReference type="NCBI Taxonomy" id="1142394"/>
    <lineage>
        <taxon>Bacteria</taxon>
        <taxon>Pseudomonadati</taxon>
        <taxon>Planctomycetota</taxon>
        <taxon>Phycisphaerae</taxon>
        <taxon>Phycisphaerales</taxon>
        <taxon>Phycisphaeraceae</taxon>
        <taxon>Phycisphaera</taxon>
    </lineage>
</organism>
<feature type="binding site" evidence="10">
    <location>
        <position position="221"/>
    </location>
    <ligand>
        <name>substrate</name>
    </ligand>
</feature>
<dbReference type="AlphaFoldDB" id="I0IAL2"/>
<protein>
    <recommendedName>
        <fullName evidence="4">nicotinate-nucleotide diphosphorylase (carboxylating)</fullName>
        <ecNumber evidence="4">2.4.2.19</ecNumber>
    </recommendedName>
    <alternativeName>
        <fullName evidence="8">Quinolinate phosphoribosyltransferase [decarboxylating]</fullName>
    </alternativeName>
</protein>
<dbReference type="PIRSF" id="PIRSF006250">
    <property type="entry name" value="NadC_ModD"/>
    <property type="match status" value="1"/>
</dbReference>
<dbReference type="InterPro" id="IPR002638">
    <property type="entry name" value="Quinolinate_PRibosylTrfase_C"/>
</dbReference>
<evidence type="ECO:0000256" key="8">
    <source>
        <dbReference type="ARBA" id="ARBA00033102"/>
    </source>
</evidence>
<evidence type="ECO:0000256" key="2">
    <source>
        <dbReference type="ARBA" id="ARBA00004893"/>
    </source>
</evidence>
<feature type="domain" description="Quinolinate phosphoribosyl transferase C-terminal" evidence="11">
    <location>
        <begin position="128"/>
        <end position="303"/>
    </location>
</feature>
<evidence type="ECO:0000259" key="12">
    <source>
        <dbReference type="Pfam" id="PF02749"/>
    </source>
</evidence>
<keyword evidence="7 9" id="KW-0808">Transferase</keyword>
<dbReference type="SUPFAM" id="SSF54675">
    <property type="entry name" value="Nicotinate/Quinolinate PRTase N-terminal domain-like"/>
    <property type="match status" value="1"/>
</dbReference>
<reference evidence="13 14" key="1">
    <citation type="submission" date="2012-02" db="EMBL/GenBank/DDBJ databases">
        <title>Complete genome sequence of Phycisphaera mikurensis NBRC 102666.</title>
        <authorList>
            <person name="Ankai A."/>
            <person name="Hosoyama A."/>
            <person name="Terui Y."/>
            <person name="Sekine M."/>
            <person name="Fukai R."/>
            <person name="Kato Y."/>
            <person name="Nakamura S."/>
            <person name="Yamada-Narita S."/>
            <person name="Kawakoshi A."/>
            <person name="Fukunaga Y."/>
            <person name="Yamazaki S."/>
            <person name="Fujita N."/>
        </authorList>
    </citation>
    <scope>NUCLEOTIDE SEQUENCE [LARGE SCALE GENOMIC DNA]</scope>
    <source>
        <strain evidence="14">NBRC 102666 / KCTC 22515 / FYK2301M01</strain>
    </source>
</reference>
<dbReference type="GO" id="GO:0004514">
    <property type="term" value="F:nicotinate-nucleotide diphosphorylase (carboxylating) activity"/>
    <property type="evidence" value="ECO:0007669"/>
    <property type="project" value="UniProtKB-EC"/>
</dbReference>
<comment type="pathway">
    <text evidence="2">Cofactor biosynthesis; NAD(+) biosynthesis; nicotinate D-ribonucleotide from quinolinate: step 1/1.</text>
</comment>
<evidence type="ECO:0000256" key="1">
    <source>
        <dbReference type="ARBA" id="ARBA00003237"/>
    </source>
</evidence>
<evidence type="ECO:0000256" key="10">
    <source>
        <dbReference type="PIRSR" id="PIRSR006250-1"/>
    </source>
</evidence>
<feature type="binding site" evidence="10">
    <location>
        <begin position="268"/>
        <end position="270"/>
    </location>
    <ligand>
        <name>substrate</name>
    </ligand>
</feature>
<accession>I0IAL2</accession>
<feature type="binding site" evidence="10">
    <location>
        <position position="116"/>
    </location>
    <ligand>
        <name>substrate</name>
    </ligand>
</feature>
<keyword evidence="14" id="KW-1185">Reference proteome</keyword>
<dbReference type="Pfam" id="PF02749">
    <property type="entry name" value="QRPTase_N"/>
    <property type="match status" value="1"/>
</dbReference>
<dbReference type="GO" id="GO:0009435">
    <property type="term" value="P:NAD+ biosynthetic process"/>
    <property type="evidence" value="ECO:0007669"/>
    <property type="project" value="UniProtKB-UniPathway"/>
</dbReference>
<evidence type="ECO:0000256" key="9">
    <source>
        <dbReference type="PIRNR" id="PIRNR006250"/>
    </source>
</evidence>
<feature type="binding site" evidence="10">
    <location>
        <position position="175"/>
    </location>
    <ligand>
        <name>substrate</name>
    </ligand>
</feature>
<comment type="function">
    <text evidence="1">Involved in the catabolism of quinolinic acid (QA).</text>
</comment>
<evidence type="ECO:0000313" key="14">
    <source>
        <dbReference type="Proteomes" id="UP000007881"/>
    </source>
</evidence>
<dbReference type="Gene3D" id="3.90.1170.20">
    <property type="entry name" value="Quinolinate phosphoribosyl transferase, N-terminal domain"/>
    <property type="match status" value="1"/>
</dbReference>
<sequence length="307" mass="31415">MSEARRLFAEAVAWGGLDADALERLLRDDLAVDLEPAGVDVTAACFPGIAGPAEVALVAREPGRLAGLDLVAPLLEAPEAAGVACAFHRRDGDAVAAGETLAVFTGPRPAVLTIERTLLNLVGHLAGVATAAATLVDAVRAAGSDAAVLDTRKTLPGLRKLQKYAHRRGGGTAHRTGLGDAVLVKDNHLAGVPLGELAATLAAAASAARSRFPGLRFVEVEVDTLDQLREVLKAPVDFVLLDNFDAGWLAEAVAMRDAAAPGVRLEASGGVTLETVGSLAVPGIDRVSVGAITHSARSLDLGFDDAG</sequence>
<feature type="binding site" evidence="10">
    <location>
        <position position="185"/>
    </location>
    <ligand>
        <name>substrate</name>
    </ligand>
</feature>
<feature type="binding site" evidence="10">
    <location>
        <position position="242"/>
    </location>
    <ligand>
        <name>substrate</name>
    </ligand>
</feature>
<dbReference type="NCBIfam" id="TIGR00078">
    <property type="entry name" value="nadC"/>
    <property type="match status" value="1"/>
</dbReference>
<keyword evidence="5" id="KW-0662">Pyridine nucleotide biosynthesis</keyword>
<dbReference type="Proteomes" id="UP000007881">
    <property type="component" value="Chromosome"/>
</dbReference>
<dbReference type="InterPro" id="IPR013785">
    <property type="entry name" value="Aldolase_TIM"/>
</dbReference>
<dbReference type="eggNOG" id="COG0157">
    <property type="taxonomic scope" value="Bacteria"/>
</dbReference>
<dbReference type="UniPathway" id="UPA00253">
    <property type="reaction ID" value="UER00331"/>
</dbReference>
<dbReference type="KEGG" id="phm:PSMK_01410"/>
<gene>
    <name evidence="13" type="primary">nadC</name>
    <name evidence="13" type="ordered locus">PSMK_01410</name>
</gene>
<dbReference type="InterPro" id="IPR022412">
    <property type="entry name" value="Quinolinate_PRibosylTrfase_N"/>
</dbReference>
<dbReference type="Gene3D" id="3.20.20.70">
    <property type="entry name" value="Aldolase class I"/>
    <property type="match status" value="1"/>
</dbReference>
<dbReference type="HOGENOM" id="CLU_039622_0_0_0"/>
<dbReference type="PATRIC" id="fig|1142394.8.peg.142"/>
<dbReference type="EMBL" id="AP012338">
    <property type="protein sequence ID" value="BAM02300.1"/>
    <property type="molecule type" value="Genomic_DNA"/>
</dbReference>
<feature type="domain" description="Quinolinate phosphoribosyl transferase N-terminal" evidence="12">
    <location>
        <begin position="50"/>
        <end position="125"/>
    </location>
</feature>
<dbReference type="STRING" id="1142394.PSMK_01410"/>
<name>I0IAL2_PHYMF</name>
<dbReference type="SUPFAM" id="SSF51690">
    <property type="entry name" value="Nicotinate/Quinolinate PRTase C-terminal domain-like"/>
    <property type="match status" value="1"/>
</dbReference>
<feature type="binding site" evidence="10">
    <location>
        <begin position="151"/>
        <end position="153"/>
    </location>
    <ligand>
        <name>substrate</name>
    </ligand>
</feature>
<evidence type="ECO:0000256" key="7">
    <source>
        <dbReference type="ARBA" id="ARBA00022679"/>
    </source>
</evidence>
<dbReference type="FunFam" id="3.20.20.70:FF:000030">
    <property type="entry name" value="Nicotinate-nucleotide pyrophosphorylase, carboxylating"/>
    <property type="match status" value="1"/>
</dbReference>
<dbReference type="PANTHER" id="PTHR32179:SF3">
    <property type="entry name" value="NICOTINATE-NUCLEOTIDE PYROPHOSPHORYLASE [CARBOXYLATING]"/>
    <property type="match status" value="1"/>
</dbReference>
<evidence type="ECO:0000259" key="11">
    <source>
        <dbReference type="Pfam" id="PF01729"/>
    </source>
</evidence>
<evidence type="ECO:0000256" key="6">
    <source>
        <dbReference type="ARBA" id="ARBA00022676"/>
    </source>
</evidence>
<dbReference type="GO" id="GO:0005737">
    <property type="term" value="C:cytoplasm"/>
    <property type="evidence" value="ECO:0007669"/>
    <property type="project" value="TreeGrafter"/>
</dbReference>
<dbReference type="Pfam" id="PF01729">
    <property type="entry name" value="QRPTase_C"/>
    <property type="match status" value="1"/>
</dbReference>
<evidence type="ECO:0000313" key="13">
    <source>
        <dbReference type="EMBL" id="BAM02300.1"/>
    </source>
</evidence>
<dbReference type="InterPro" id="IPR027277">
    <property type="entry name" value="NadC/ModD"/>
</dbReference>
<dbReference type="InterPro" id="IPR037128">
    <property type="entry name" value="Quinolinate_PRibosylTase_N_sf"/>
</dbReference>